<keyword evidence="1" id="KW-1133">Transmembrane helix</keyword>
<accession>A0A075P6L8</accession>
<feature type="transmembrane region" description="Helical" evidence="1">
    <location>
        <begin position="139"/>
        <end position="160"/>
    </location>
</feature>
<feature type="domain" description="Inner membrane protein YejM N-terminal" evidence="2">
    <location>
        <begin position="7"/>
        <end position="256"/>
    </location>
</feature>
<dbReference type="eggNOG" id="COG3083">
    <property type="taxonomic scope" value="Bacteria"/>
</dbReference>
<dbReference type="RefSeq" id="WP_044057085.1">
    <property type="nucleotide sequence ID" value="NZ_CBCSKJ010000001.1"/>
</dbReference>
<dbReference type="GO" id="GO:0016787">
    <property type="term" value="F:hydrolase activity"/>
    <property type="evidence" value="ECO:0007669"/>
    <property type="project" value="UniProtKB-KW"/>
</dbReference>
<protein>
    <submittedName>
        <fullName evidence="3">Hydrolase</fullName>
    </submittedName>
</protein>
<evidence type="ECO:0000259" key="2">
    <source>
        <dbReference type="Pfam" id="PF11893"/>
    </source>
</evidence>
<evidence type="ECO:0000313" key="4">
    <source>
        <dbReference type="Proteomes" id="UP000056090"/>
    </source>
</evidence>
<dbReference type="KEGG" id="aal:EP13_09740"/>
<dbReference type="Pfam" id="PF11893">
    <property type="entry name" value="DUF3413"/>
    <property type="match status" value="1"/>
</dbReference>
<dbReference type="EMBL" id="CP008849">
    <property type="protein sequence ID" value="AIF98937.1"/>
    <property type="molecule type" value="Genomic_DNA"/>
</dbReference>
<reference evidence="3 4" key="1">
    <citation type="submission" date="2014-06" db="EMBL/GenBank/DDBJ databases">
        <title>Genomes of Alteromonas australica, a world apart.</title>
        <authorList>
            <person name="Gonzaga A."/>
            <person name="Lopez-Perez M."/>
            <person name="Rodriguez-Valera F."/>
        </authorList>
    </citation>
    <scope>NUCLEOTIDE SEQUENCE [LARGE SCALE GENOMIC DNA]</scope>
    <source>
        <strain evidence="3 4">H 17</strain>
    </source>
</reference>
<dbReference type="SUPFAM" id="SSF53649">
    <property type="entry name" value="Alkaline phosphatase-like"/>
    <property type="match status" value="1"/>
</dbReference>
<feature type="transmembrane region" description="Helical" evidence="1">
    <location>
        <begin position="88"/>
        <end position="108"/>
    </location>
</feature>
<organism evidence="3 4">
    <name type="scientific">Alteromonas australica</name>
    <dbReference type="NCBI Taxonomy" id="589873"/>
    <lineage>
        <taxon>Bacteria</taxon>
        <taxon>Pseudomonadati</taxon>
        <taxon>Pseudomonadota</taxon>
        <taxon>Gammaproteobacteria</taxon>
        <taxon>Alteromonadales</taxon>
        <taxon>Alteromonadaceae</taxon>
        <taxon>Alteromonas/Salinimonas group</taxon>
        <taxon>Alteromonas</taxon>
    </lineage>
</organism>
<keyword evidence="3" id="KW-0378">Hydrolase</keyword>
<dbReference type="InterPro" id="IPR017850">
    <property type="entry name" value="Alkaline_phosphatase_core_sf"/>
</dbReference>
<sequence length="507" mass="56028">MILAESPRRQRVTKLVNWGHWFALANIIIAIVIASIFVFSSPMPGTGVGTVYLLTNWFGHIGFMTFFGFVIFILPLCYLVSNPRVIKATASVIAAVGLALLAFDALLFNRTGFHISVHAADLLKDEAQTQIGEFDWQQWAYLFLLFIVWLGFQLVLANAIWKRVERFTKYKIGIPVASFFVVCFVSSHAVHVWADAKLYQPIIKQDNMFPLSYPATAKTTMSRYGLLDLAAYEERKQLQFNSDIHNINYPAEPVYCSVNANDNMTVIVQTDDMPIANIDGFNLNTVARYYSTASNQESLISTTLFGVPEIYQASLSAKRPVLLALPVGLGMPVSLHFDEALPSQRFDSYTQPLGSQHGGLHIAFLTASSIESYLTSELLANSKVIVATGYSSNNTNNAGTLYSNLPIKGTMASTEDLAPTILNALGCNAPSHFYSTGQSLLSPSRNWLVSTSGERIVVFHNGKRTDVLSNGSYEITDLATNKRSNAPLNVDLLSQAIKHLSRFSQQH</sequence>
<gene>
    <name evidence="3" type="ORF">EP13_09740</name>
</gene>
<evidence type="ECO:0000313" key="3">
    <source>
        <dbReference type="EMBL" id="AIF98937.1"/>
    </source>
</evidence>
<keyword evidence="4" id="KW-1185">Reference proteome</keyword>
<feature type="transmembrane region" description="Helical" evidence="1">
    <location>
        <begin position="61"/>
        <end position="81"/>
    </location>
</feature>
<dbReference type="GeneID" id="78255187"/>
<dbReference type="InterPro" id="IPR024588">
    <property type="entry name" value="YejM_N"/>
</dbReference>
<proteinExistence type="predicted"/>
<evidence type="ECO:0000256" key="1">
    <source>
        <dbReference type="SAM" id="Phobius"/>
    </source>
</evidence>
<dbReference type="AlphaFoldDB" id="A0A075P6L8"/>
<keyword evidence="1" id="KW-0472">Membrane</keyword>
<feature type="transmembrane region" description="Helical" evidence="1">
    <location>
        <begin position="21"/>
        <end position="41"/>
    </location>
</feature>
<keyword evidence="1" id="KW-0812">Transmembrane</keyword>
<dbReference type="Proteomes" id="UP000056090">
    <property type="component" value="Chromosome"/>
</dbReference>
<name>A0A075P6L8_9ALTE</name>
<feature type="transmembrane region" description="Helical" evidence="1">
    <location>
        <begin position="172"/>
        <end position="194"/>
    </location>
</feature>